<dbReference type="KEGG" id="cbx:Cenrod_2699"/>
<evidence type="ECO:0000313" key="2">
    <source>
        <dbReference type="EMBL" id="AGX88745.1"/>
    </source>
</evidence>
<evidence type="ECO:0000256" key="1">
    <source>
        <dbReference type="SAM" id="MobiDB-lite"/>
    </source>
</evidence>
<organism evidence="2 3">
    <name type="scientific">Candidatus Symbiobacter mobilis CR</name>
    <dbReference type="NCBI Taxonomy" id="946483"/>
    <lineage>
        <taxon>Bacteria</taxon>
        <taxon>Pseudomonadati</taxon>
        <taxon>Pseudomonadota</taxon>
        <taxon>Betaproteobacteria</taxon>
        <taxon>Burkholderiales</taxon>
        <taxon>Comamonadaceae</taxon>
    </lineage>
</organism>
<evidence type="ECO:0000313" key="3">
    <source>
        <dbReference type="Proteomes" id="UP000017184"/>
    </source>
</evidence>
<dbReference type="EMBL" id="CP004885">
    <property type="protein sequence ID" value="AGX88745.1"/>
    <property type="molecule type" value="Genomic_DNA"/>
</dbReference>
<sequence>MGYADRRVDAQEKSGGQRKSRRLGQQDQGGASGGLAGAYEKKPKPKRQIQPRKQLGINSKRATPTTRSRSPESPVTLPESAVTFAGIRNNGQKMRISRDFRADISLP</sequence>
<name>U5NBP8_9BURK</name>
<dbReference type="HOGENOM" id="CLU_2205260_0_0_4"/>
<proteinExistence type="predicted"/>
<protein>
    <submittedName>
        <fullName evidence="2">Uncharacterized protein</fullName>
    </submittedName>
</protein>
<feature type="region of interest" description="Disordered" evidence="1">
    <location>
        <begin position="1"/>
        <end position="86"/>
    </location>
</feature>
<feature type="compositionally biased region" description="Basic and acidic residues" evidence="1">
    <location>
        <begin position="1"/>
        <end position="12"/>
    </location>
</feature>
<keyword evidence="3" id="KW-1185">Reference proteome</keyword>
<accession>U5NBP8</accession>
<feature type="compositionally biased region" description="Polar residues" evidence="1">
    <location>
        <begin position="56"/>
        <end position="73"/>
    </location>
</feature>
<gene>
    <name evidence="2" type="ORF">Cenrod_2699</name>
</gene>
<dbReference type="AlphaFoldDB" id="U5NBP8"/>
<dbReference type="Proteomes" id="UP000017184">
    <property type="component" value="Chromosome"/>
</dbReference>
<reference evidence="2 3" key="1">
    <citation type="journal article" date="2013" name="Genome Biol.">
        <title>Genomic analysis reveals key aspects of prokaryotic symbiosis in the phototrophic consortium "Chlorochromatium aggregatum".</title>
        <authorList>
            <person name="Liu Z."/>
            <person name="Muller J."/>
            <person name="Li T."/>
            <person name="Alvey R.M."/>
            <person name="Vogl K."/>
            <person name="Frigaard N.U."/>
            <person name="Rockwell N.C."/>
            <person name="Boyd E.S."/>
            <person name="Tomsho L.P."/>
            <person name="Schuster S.C."/>
            <person name="Henke P."/>
            <person name="Rohde M."/>
            <person name="Overmann J."/>
            <person name="Bryant D.A."/>
        </authorList>
    </citation>
    <scope>NUCLEOTIDE SEQUENCE [LARGE SCALE GENOMIC DNA]</scope>
    <source>
        <strain evidence="2">CR</strain>
    </source>
</reference>